<dbReference type="GO" id="GO:0003899">
    <property type="term" value="F:DNA-directed RNA polymerase activity"/>
    <property type="evidence" value="ECO:0007669"/>
    <property type="project" value="InterPro"/>
</dbReference>
<dbReference type="Gene3D" id="1.10.10.60">
    <property type="entry name" value="Homeodomain-like"/>
    <property type="match status" value="1"/>
</dbReference>
<protein>
    <submittedName>
        <fullName evidence="1">Uncharacterized protein</fullName>
    </submittedName>
</protein>
<dbReference type="Pfam" id="PF01194">
    <property type="entry name" value="RNA_pol_N"/>
    <property type="match status" value="1"/>
</dbReference>
<organism evidence="1">
    <name type="scientific">viral metagenome</name>
    <dbReference type="NCBI Taxonomy" id="1070528"/>
    <lineage>
        <taxon>unclassified sequences</taxon>
        <taxon>metagenomes</taxon>
        <taxon>organismal metagenomes</taxon>
    </lineage>
</organism>
<dbReference type="GO" id="GO:0006351">
    <property type="term" value="P:DNA-templated transcription"/>
    <property type="evidence" value="ECO:0007669"/>
    <property type="project" value="InterPro"/>
</dbReference>
<evidence type="ECO:0000313" key="1">
    <source>
        <dbReference type="EMBL" id="QHU26297.1"/>
    </source>
</evidence>
<dbReference type="InterPro" id="IPR000268">
    <property type="entry name" value="RPABC5/Rpb10"/>
</dbReference>
<proteinExistence type="predicted"/>
<name>A0A6C0L7E8_9ZZZZ</name>
<dbReference type="SUPFAM" id="SSF46924">
    <property type="entry name" value="RNA polymerase subunit RPB10"/>
    <property type="match status" value="1"/>
</dbReference>
<reference evidence="1" key="1">
    <citation type="journal article" date="2020" name="Nature">
        <title>Giant virus diversity and host interactions through global metagenomics.</title>
        <authorList>
            <person name="Schulz F."/>
            <person name="Roux S."/>
            <person name="Paez-Espino D."/>
            <person name="Jungbluth S."/>
            <person name="Walsh D.A."/>
            <person name="Denef V.J."/>
            <person name="McMahon K.D."/>
            <person name="Konstantinidis K.T."/>
            <person name="Eloe-Fadrosh E.A."/>
            <person name="Kyrpides N.C."/>
            <person name="Woyke T."/>
        </authorList>
    </citation>
    <scope>NUCLEOTIDE SEQUENCE</scope>
    <source>
        <strain evidence="1">GVMAG-M-3300027759-16</strain>
    </source>
</reference>
<dbReference type="InterPro" id="IPR023580">
    <property type="entry name" value="RNA_pol_su_RPB10"/>
</dbReference>
<dbReference type="GO" id="GO:0003677">
    <property type="term" value="F:DNA binding"/>
    <property type="evidence" value="ECO:0007669"/>
    <property type="project" value="InterPro"/>
</dbReference>
<sequence length="74" mass="8880">MSCGTVIADKWRYYKEELKKRKGVSLRDESEDRFYMDGTSIPNTLELEIMKVLRLKKPCCRRHFLTHVDLMEKI</sequence>
<accession>A0A6C0L7E8</accession>
<dbReference type="EMBL" id="MN740438">
    <property type="protein sequence ID" value="QHU26297.1"/>
    <property type="molecule type" value="Genomic_DNA"/>
</dbReference>
<dbReference type="AlphaFoldDB" id="A0A6C0L7E8"/>